<keyword evidence="1" id="KW-1133">Transmembrane helix</keyword>
<comment type="caution">
    <text evidence="3">The sequence shown here is derived from an EMBL/GenBank/DDBJ whole genome shotgun (WGS) entry which is preliminary data.</text>
</comment>
<dbReference type="Pfam" id="PF12729">
    <property type="entry name" value="4HB_MCP_1"/>
    <property type="match status" value="1"/>
</dbReference>
<dbReference type="EMBL" id="VORO01000001">
    <property type="protein sequence ID" value="TXD91149.1"/>
    <property type="molecule type" value="Genomic_DNA"/>
</dbReference>
<dbReference type="OrthoDB" id="979566at2"/>
<feature type="transmembrane region" description="Helical" evidence="1">
    <location>
        <begin position="171"/>
        <end position="193"/>
    </location>
</feature>
<feature type="transmembrane region" description="Helical" evidence="1">
    <location>
        <begin position="6"/>
        <end position="26"/>
    </location>
</feature>
<evidence type="ECO:0000313" key="3">
    <source>
        <dbReference type="EMBL" id="TXD91149.1"/>
    </source>
</evidence>
<feature type="domain" description="Chemotaxis methyl-accepting receptor HlyB-like 4HB MCP" evidence="2">
    <location>
        <begin position="7"/>
        <end position="134"/>
    </location>
</feature>
<keyword evidence="1" id="KW-0812">Transmembrane</keyword>
<accession>A0A5C6ZMT5</accession>
<dbReference type="RefSeq" id="WP_147084611.1">
    <property type="nucleotide sequence ID" value="NZ_VORM01000003.1"/>
</dbReference>
<protein>
    <submittedName>
        <fullName evidence="3">Chemotaxis protein</fullName>
    </submittedName>
</protein>
<reference evidence="3 4" key="1">
    <citation type="submission" date="2019-08" db="EMBL/GenBank/DDBJ databases">
        <title>Genomes of Subsaximicrobium wynnwilliamsii strains.</title>
        <authorList>
            <person name="Bowman J.P."/>
        </authorList>
    </citation>
    <scope>NUCLEOTIDE SEQUENCE [LARGE SCALE GENOMIC DNA]</scope>
    <source>
        <strain evidence="3 4">2-80-2</strain>
    </source>
</reference>
<gene>
    <name evidence="3" type="ORF">ESY86_00740</name>
</gene>
<keyword evidence="4" id="KW-1185">Reference proteome</keyword>
<dbReference type="InterPro" id="IPR024478">
    <property type="entry name" value="HlyB_4HB_MCP"/>
</dbReference>
<keyword evidence="1" id="KW-0472">Membrane</keyword>
<proteinExistence type="predicted"/>
<organism evidence="3 4">
    <name type="scientific">Subsaximicrobium wynnwilliamsii</name>
    <dbReference type="NCBI Taxonomy" id="291179"/>
    <lineage>
        <taxon>Bacteria</taxon>
        <taxon>Pseudomonadati</taxon>
        <taxon>Bacteroidota</taxon>
        <taxon>Flavobacteriia</taxon>
        <taxon>Flavobacteriales</taxon>
        <taxon>Flavobacteriaceae</taxon>
        <taxon>Subsaximicrobium</taxon>
    </lineage>
</organism>
<dbReference type="Proteomes" id="UP000321578">
    <property type="component" value="Unassembled WGS sequence"/>
</dbReference>
<name>A0A5C6ZMT5_9FLAO</name>
<sequence length="202" mass="23912">MNFYNKVKWVLGILMVFILILSTNLIDRNNFARVKESVVTLYEDRLVANDLIFEMSRLIHEKDISLATNDSLYFSKRNRQVNEEINDNLAQFELTRLTRKEEQVFDELKSNIETLMTVETNLERLWPNQNTKASNRISKIRINLHELSKIQLNEGKRQLSISKKAMNTVELFTQIEIYLLIFLAIVIQIIVMYNPKRKEETE</sequence>
<dbReference type="AlphaFoldDB" id="A0A5C6ZMT5"/>
<evidence type="ECO:0000256" key="1">
    <source>
        <dbReference type="SAM" id="Phobius"/>
    </source>
</evidence>
<evidence type="ECO:0000313" key="4">
    <source>
        <dbReference type="Proteomes" id="UP000321578"/>
    </source>
</evidence>
<evidence type="ECO:0000259" key="2">
    <source>
        <dbReference type="Pfam" id="PF12729"/>
    </source>
</evidence>